<dbReference type="InterPro" id="IPR002347">
    <property type="entry name" value="SDR_fam"/>
</dbReference>
<reference evidence="6" key="1">
    <citation type="submission" date="2021-03" db="EMBL/GenBank/DDBJ databases">
        <title>A new species, PO-11, isolated from a karst cave deposit.</title>
        <authorList>
            <person name="Zhaoxiaoyong W."/>
        </authorList>
    </citation>
    <scope>NUCLEOTIDE SEQUENCE</scope>
    <source>
        <strain evidence="6">PO-11</strain>
    </source>
</reference>
<dbReference type="RefSeq" id="WP_207614201.1">
    <property type="nucleotide sequence ID" value="NZ_JAFNLL010000002.1"/>
</dbReference>
<dbReference type="InterPro" id="IPR051935">
    <property type="entry name" value="HSDL2"/>
</dbReference>
<comment type="similarity">
    <text evidence="2">Belongs to the short-chain dehydrogenases/reductases (SDR) family.</text>
</comment>
<accession>A0A939H8Z6</accession>
<evidence type="ECO:0000313" key="6">
    <source>
        <dbReference type="EMBL" id="MBO1266439.1"/>
    </source>
</evidence>
<keyword evidence="4" id="KW-0560">Oxidoreductase</keyword>
<organism evidence="6 7">
    <name type="scientific">Arthrobacter cavernae</name>
    <dbReference type="NCBI Taxonomy" id="2817681"/>
    <lineage>
        <taxon>Bacteria</taxon>
        <taxon>Bacillati</taxon>
        <taxon>Actinomycetota</taxon>
        <taxon>Actinomycetes</taxon>
        <taxon>Micrococcales</taxon>
        <taxon>Micrococcaceae</taxon>
        <taxon>Arthrobacter</taxon>
    </lineage>
</organism>
<gene>
    <name evidence="6" type="ORF">J1902_00320</name>
</gene>
<dbReference type="GO" id="GO:0016491">
    <property type="term" value="F:oxidoreductase activity"/>
    <property type="evidence" value="ECO:0007669"/>
    <property type="project" value="UniProtKB-KW"/>
</dbReference>
<keyword evidence="7" id="KW-1185">Reference proteome</keyword>
<proteinExistence type="inferred from homology"/>
<dbReference type="Proteomes" id="UP000664164">
    <property type="component" value="Unassembled WGS sequence"/>
</dbReference>
<dbReference type="FunFam" id="3.40.50.720:FF:000301">
    <property type="entry name" value="Hydroxysteroid dehydrogenase like 2"/>
    <property type="match status" value="1"/>
</dbReference>
<dbReference type="PANTHER" id="PTHR42808">
    <property type="entry name" value="HYDROXYSTEROID DEHYDROGENASE-LIKE PROTEIN 2"/>
    <property type="match status" value="1"/>
</dbReference>
<evidence type="ECO:0000313" key="7">
    <source>
        <dbReference type="Proteomes" id="UP000664164"/>
    </source>
</evidence>
<comment type="subcellular location">
    <subcellularLocation>
        <location evidence="1">Peroxisome</location>
    </subcellularLocation>
</comment>
<dbReference type="InterPro" id="IPR036291">
    <property type="entry name" value="NAD(P)-bd_dom_sf"/>
</dbReference>
<keyword evidence="3" id="KW-0521">NADP</keyword>
<evidence type="ECO:0000256" key="2">
    <source>
        <dbReference type="ARBA" id="ARBA00006484"/>
    </source>
</evidence>
<dbReference type="NCBIfam" id="NF006133">
    <property type="entry name" value="PRK08278.1"/>
    <property type="match status" value="1"/>
</dbReference>
<dbReference type="EMBL" id="JAFNLL010000002">
    <property type="protein sequence ID" value="MBO1266439.1"/>
    <property type="molecule type" value="Genomic_DNA"/>
</dbReference>
<name>A0A939H8Z6_9MICC</name>
<dbReference type="PRINTS" id="PR00081">
    <property type="entry name" value="GDHRDH"/>
</dbReference>
<evidence type="ECO:0000256" key="3">
    <source>
        <dbReference type="ARBA" id="ARBA00022857"/>
    </source>
</evidence>
<dbReference type="SUPFAM" id="SSF51735">
    <property type="entry name" value="NAD(P)-binding Rossmann-fold domains"/>
    <property type="match status" value="1"/>
</dbReference>
<evidence type="ECO:0000256" key="4">
    <source>
        <dbReference type="ARBA" id="ARBA00023002"/>
    </source>
</evidence>
<dbReference type="AlphaFoldDB" id="A0A939H8Z6"/>
<protein>
    <submittedName>
        <fullName evidence="6">NAD(P)-dependent oxidoreductase</fullName>
    </submittedName>
</protein>
<dbReference type="PANTHER" id="PTHR42808:SF3">
    <property type="entry name" value="HYDROXYSTEROID DEHYDROGENASE-LIKE PROTEIN 2"/>
    <property type="match status" value="1"/>
</dbReference>
<comment type="caution">
    <text evidence="6">The sequence shown here is derived from an EMBL/GenBank/DDBJ whole genome shotgun (WGS) entry which is preliminary data.</text>
</comment>
<keyword evidence="5" id="KW-0576">Peroxisome</keyword>
<dbReference type="Gene3D" id="3.40.50.720">
    <property type="entry name" value="NAD(P)-binding Rossmann-like Domain"/>
    <property type="match status" value="1"/>
</dbReference>
<dbReference type="Pfam" id="PF00106">
    <property type="entry name" value="adh_short"/>
    <property type="match status" value="1"/>
</dbReference>
<sequence>MTPSNDASATPYRASGSLKGRTLLMSGGSRGIGLAIATRAARDGANIVLMAKTGEPHPKLEGTVFTAAKQLEAAGGQALPLVGDVRNDGDVAAAVAAAVEHFGGIDVVINNASAIDLSPTDAVDMKRYDLMQDINVRGTFLLSKLALPALRASGHGHILTLSPPLNLDPKWAGMHLAYTMAKYGMSLTTLGLAEELKNDGVAVNSLWPCTLIDTAAIRNMPGGQQIVQAARGPEIMADAAHAVLTGANLAAGAVPGSGSGNFYTDEEVLRAAGVTDFSPYSLGAPEDRLVPDIFL</sequence>
<evidence type="ECO:0000256" key="5">
    <source>
        <dbReference type="ARBA" id="ARBA00023140"/>
    </source>
</evidence>
<evidence type="ECO:0000256" key="1">
    <source>
        <dbReference type="ARBA" id="ARBA00004275"/>
    </source>
</evidence>